<dbReference type="Gene3D" id="3.40.50.80">
    <property type="entry name" value="Nucleotide-binding domain of ferredoxin-NADP reductase (FNR) module"/>
    <property type="match status" value="1"/>
</dbReference>
<protein>
    <submittedName>
        <fullName evidence="7">2Fe-2S iron-sulfur cluster binding domain-containing protein</fullName>
    </submittedName>
</protein>
<dbReference type="Pfam" id="PF00970">
    <property type="entry name" value="FAD_binding_6"/>
    <property type="match status" value="1"/>
</dbReference>
<feature type="domain" description="2Fe-2S ferredoxin-type" evidence="5">
    <location>
        <begin position="3"/>
        <end position="93"/>
    </location>
</feature>
<dbReference type="PROSITE" id="PS51085">
    <property type="entry name" value="2FE2S_FER_2"/>
    <property type="match status" value="1"/>
</dbReference>
<dbReference type="PROSITE" id="PS51384">
    <property type="entry name" value="FAD_FR"/>
    <property type="match status" value="1"/>
</dbReference>
<evidence type="ECO:0000313" key="7">
    <source>
        <dbReference type="EMBL" id="MEB3100118.1"/>
    </source>
</evidence>
<dbReference type="SUPFAM" id="SSF52343">
    <property type="entry name" value="Ferredoxin reductase-like, C-terminal NADP-linked domain"/>
    <property type="match status" value="1"/>
</dbReference>
<dbReference type="InterPro" id="IPR001709">
    <property type="entry name" value="Flavoprot_Pyr_Nucl_cyt_Rdtase"/>
</dbReference>
<dbReference type="SUPFAM" id="SSF54292">
    <property type="entry name" value="2Fe-2S ferredoxin-like"/>
    <property type="match status" value="1"/>
</dbReference>
<keyword evidence="2" id="KW-0285">Flavoprotein</keyword>
<dbReference type="PRINTS" id="PR00410">
    <property type="entry name" value="PHEHYDRXLASE"/>
</dbReference>
<keyword evidence="4" id="KW-0408">Iron</keyword>
<dbReference type="InterPro" id="IPR017927">
    <property type="entry name" value="FAD-bd_FR_type"/>
</dbReference>
<dbReference type="InterPro" id="IPR017938">
    <property type="entry name" value="Riboflavin_synthase-like_b-brl"/>
</dbReference>
<keyword evidence="3" id="KW-0274">FAD</keyword>
<dbReference type="Pfam" id="PF00111">
    <property type="entry name" value="Fer2"/>
    <property type="match status" value="1"/>
</dbReference>
<dbReference type="PRINTS" id="PR00371">
    <property type="entry name" value="FPNCR"/>
</dbReference>
<dbReference type="InterPro" id="IPR039261">
    <property type="entry name" value="FNR_nucleotide-bd"/>
</dbReference>
<dbReference type="Gene3D" id="2.40.30.10">
    <property type="entry name" value="Translation factors"/>
    <property type="match status" value="1"/>
</dbReference>
<dbReference type="Proteomes" id="UP001310386">
    <property type="component" value="Unassembled WGS sequence"/>
</dbReference>
<evidence type="ECO:0000259" key="6">
    <source>
        <dbReference type="PROSITE" id="PS51384"/>
    </source>
</evidence>
<dbReference type="InterPro" id="IPR001041">
    <property type="entry name" value="2Fe-2S_ferredoxin-type"/>
</dbReference>
<accession>A0ABU5ZCA5</accession>
<comment type="caution">
    <text evidence="7">The sequence shown here is derived from an EMBL/GenBank/DDBJ whole genome shotgun (WGS) entry which is preliminary data.</text>
</comment>
<dbReference type="InterPro" id="IPR006058">
    <property type="entry name" value="2Fe2S_fd_BS"/>
</dbReference>
<evidence type="ECO:0000259" key="5">
    <source>
        <dbReference type="PROSITE" id="PS51085"/>
    </source>
</evidence>
<evidence type="ECO:0000256" key="2">
    <source>
        <dbReference type="ARBA" id="ARBA00022630"/>
    </source>
</evidence>
<dbReference type="InterPro" id="IPR036010">
    <property type="entry name" value="2Fe-2S_ferredoxin-like_sf"/>
</dbReference>
<gene>
    <name evidence="7" type="ORF">VF724_00380</name>
</gene>
<keyword evidence="1" id="KW-0813">Transport</keyword>
<feature type="domain" description="FAD-binding FR-type" evidence="6">
    <location>
        <begin position="103"/>
        <end position="204"/>
    </location>
</feature>
<dbReference type="InterPro" id="IPR001433">
    <property type="entry name" value="OxRdtase_FAD/NAD-bd"/>
</dbReference>
<dbReference type="PROSITE" id="PS00197">
    <property type="entry name" value="2FE2S_FER_1"/>
    <property type="match status" value="1"/>
</dbReference>
<dbReference type="InterPro" id="IPR012675">
    <property type="entry name" value="Beta-grasp_dom_sf"/>
</dbReference>
<dbReference type="Gene3D" id="3.10.20.30">
    <property type="match status" value="1"/>
</dbReference>
<dbReference type="Pfam" id="PF00175">
    <property type="entry name" value="NAD_binding_1"/>
    <property type="match status" value="1"/>
</dbReference>
<sequence length="344" mass="38782">MTYKVTLEPVGIEMEVEEDETVLEAAFRQGIALMHGCKEGQCSTCKSMLIDGDIEMERYSTFALNEFEREQGYILLCKTLAYSDLTVELLQFDAEALKVSVPIKTYSAVVEKIENLTHDIRKLTLQLKAPEEIKFHSGQFVDIYLPGEETYRSYSMSNTPSQATRLEFMIKIFEGGKFSTLLDQRLKPGDELTVKGPYGNCIRREESTGDMILLGGGSGMAPLWSILNDMIEKRVNRNVTFFYGARTQNDLFYLEQFEQFAKTVKGFTFIPALSEPLEKDSWDGETGLITEVLARHIDSSPAQRDLEAFLCGPAPMIDAAIKVLKEKGVTSDRIFFDKFVPASN</sequence>
<evidence type="ECO:0000256" key="1">
    <source>
        <dbReference type="ARBA" id="ARBA00022448"/>
    </source>
</evidence>
<dbReference type="CDD" id="cd00207">
    <property type="entry name" value="fer2"/>
    <property type="match status" value="1"/>
</dbReference>
<dbReference type="RefSeq" id="WP_371752232.1">
    <property type="nucleotide sequence ID" value="NZ_JAYJLD010000001.1"/>
</dbReference>
<organism evidence="7 8">
    <name type="scientific">Ferviditalea candida</name>
    <dbReference type="NCBI Taxonomy" id="3108399"/>
    <lineage>
        <taxon>Bacteria</taxon>
        <taxon>Bacillati</taxon>
        <taxon>Bacillota</taxon>
        <taxon>Bacilli</taxon>
        <taxon>Bacillales</taxon>
        <taxon>Paenibacillaceae</taxon>
        <taxon>Ferviditalea</taxon>
    </lineage>
</organism>
<dbReference type="PANTHER" id="PTHR43644">
    <property type="entry name" value="NA(+)-TRANSLOCATING NADH-QUINONE REDUCTASE SUBUNIT"/>
    <property type="match status" value="1"/>
</dbReference>
<reference evidence="7" key="1">
    <citation type="submission" date="2023-12" db="EMBL/GenBank/DDBJ databases">
        <title>Fervidustalea candida gen. nov., sp. nov., a novel member of the family Paenibacillaceae isolated from a geothermal area.</title>
        <authorList>
            <person name="Li W.-J."/>
            <person name="Jiao J.-Y."/>
            <person name="Chen Y."/>
        </authorList>
    </citation>
    <scope>NUCLEOTIDE SEQUENCE</scope>
    <source>
        <strain evidence="7">SYSU GA230002</strain>
    </source>
</reference>
<proteinExistence type="predicted"/>
<evidence type="ECO:0000256" key="3">
    <source>
        <dbReference type="ARBA" id="ARBA00022827"/>
    </source>
</evidence>
<dbReference type="SUPFAM" id="SSF63380">
    <property type="entry name" value="Riboflavin synthase domain-like"/>
    <property type="match status" value="1"/>
</dbReference>
<name>A0ABU5ZCA5_9BACL</name>
<dbReference type="EMBL" id="JAYJLD010000001">
    <property type="protein sequence ID" value="MEB3100118.1"/>
    <property type="molecule type" value="Genomic_DNA"/>
</dbReference>
<dbReference type="PANTHER" id="PTHR43644:SF1">
    <property type="entry name" value="NAD(P)H-FLAVIN REDUCTASE"/>
    <property type="match status" value="1"/>
</dbReference>
<keyword evidence="8" id="KW-1185">Reference proteome</keyword>
<evidence type="ECO:0000313" key="8">
    <source>
        <dbReference type="Proteomes" id="UP001310386"/>
    </source>
</evidence>
<evidence type="ECO:0000256" key="4">
    <source>
        <dbReference type="ARBA" id="ARBA00023004"/>
    </source>
</evidence>
<dbReference type="InterPro" id="IPR008333">
    <property type="entry name" value="Cbr1-like_FAD-bd_dom"/>
</dbReference>